<feature type="compositionally biased region" description="Pro residues" evidence="1">
    <location>
        <begin position="98"/>
        <end position="107"/>
    </location>
</feature>
<feature type="compositionally biased region" description="Low complexity" evidence="1">
    <location>
        <begin position="167"/>
        <end position="265"/>
    </location>
</feature>
<feature type="chain" id="PRO_5012795835" evidence="2">
    <location>
        <begin position="25"/>
        <end position="342"/>
    </location>
</feature>
<feature type="region of interest" description="Disordered" evidence="1">
    <location>
        <begin position="89"/>
        <end position="109"/>
    </location>
</feature>
<evidence type="ECO:0000256" key="2">
    <source>
        <dbReference type="SAM" id="SignalP"/>
    </source>
</evidence>
<evidence type="ECO:0000256" key="1">
    <source>
        <dbReference type="SAM" id="MobiDB-lite"/>
    </source>
</evidence>
<dbReference type="EMBL" id="MNBE01000756">
    <property type="protein sequence ID" value="OKO90891.1"/>
    <property type="molecule type" value="Genomic_DNA"/>
</dbReference>
<protein>
    <submittedName>
        <fullName evidence="3">Uncharacterized protein</fullName>
    </submittedName>
</protein>
<accession>A0A1Q5SSA8</accession>
<dbReference type="Proteomes" id="UP000186955">
    <property type="component" value="Unassembled WGS sequence"/>
</dbReference>
<feature type="region of interest" description="Disordered" evidence="1">
    <location>
        <begin position="167"/>
        <end position="285"/>
    </location>
</feature>
<gene>
    <name evidence="3" type="ORF">PENSUB_13192</name>
</gene>
<evidence type="ECO:0000313" key="3">
    <source>
        <dbReference type="EMBL" id="OKO90891.1"/>
    </source>
</evidence>
<feature type="signal peptide" evidence="2">
    <location>
        <begin position="1"/>
        <end position="24"/>
    </location>
</feature>
<keyword evidence="4" id="KW-1185">Reference proteome</keyword>
<sequence length="342" mass="35551">MFSTGYWALLAVSCVLFASFPVHGQDLAIVERDANAGLEQLVDPDLRGAMLIARGSDNDGTDHTSRGPHTTTIVTTNPIETATMLVERRDVPDQSSHGPPPPIPPPTITITRTQPASTAICELATALCAACPPTVVTVSACPIPLATVTVTSCPFDTVTKTVTECFSTTTSTSTSSTRPASSSATATPTPSSSIRPSSSPSIIPSSSSVIPSSSSVRPSTGTGNSTSTTRSSTPMGPGFSSTIPPRTTSPTLSTQPTSTTASTARTTHEGEGGGPSTTRRGPPGIVRREMMGNITAIVTNMTRTFSNATTDPPLNLTETTVNITTNTTGVFLPRFHRARLRY</sequence>
<reference evidence="3 4" key="1">
    <citation type="submission" date="2016-10" db="EMBL/GenBank/DDBJ databases">
        <title>Genome sequence of the ascomycete fungus Penicillium subrubescens.</title>
        <authorList>
            <person name="De Vries R.P."/>
            <person name="Peng M."/>
            <person name="Dilokpimol A."/>
            <person name="Hilden K."/>
            <person name="Makela M.R."/>
            <person name="Grigoriev I."/>
            <person name="Riley R."/>
            <person name="Granchi Z."/>
        </authorList>
    </citation>
    <scope>NUCLEOTIDE SEQUENCE [LARGE SCALE GENOMIC DNA]</scope>
    <source>
        <strain evidence="3 4">CBS 132785</strain>
    </source>
</reference>
<keyword evidence="2" id="KW-0732">Signal</keyword>
<evidence type="ECO:0000313" key="4">
    <source>
        <dbReference type="Proteomes" id="UP000186955"/>
    </source>
</evidence>
<dbReference type="OrthoDB" id="4369908at2759"/>
<organism evidence="3 4">
    <name type="scientific">Penicillium subrubescens</name>
    <dbReference type="NCBI Taxonomy" id="1316194"/>
    <lineage>
        <taxon>Eukaryota</taxon>
        <taxon>Fungi</taxon>
        <taxon>Dikarya</taxon>
        <taxon>Ascomycota</taxon>
        <taxon>Pezizomycotina</taxon>
        <taxon>Eurotiomycetes</taxon>
        <taxon>Eurotiomycetidae</taxon>
        <taxon>Eurotiales</taxon>
        <taxon>Aspergillaceae</taxon>
        <taxon>Penicillium</taxon>
    </lineage>
</organism>
<dbReference type="AlphaFoldDB" id="A0A1Q5SSA8"/>
<proteinExistence type="predicted"/>
<name>A0A1Q5SSA8_9EURO</name>
<comment type="caution">
    <text evidence="3">The sequence shown here is derived from an EMBL/GenBank/DDBJ whole genome shotgun (WGS) entry which is preliminary data.</text>
</comment>